<dbReference type="KEGG" id="btw:BF38_6105"/>
<dbReference type="Proteomes" id="UP000031876">
    <property type="component" value="Plasmid 3"/>
</dbReference>
<evidence type="ECO:0000313" key="6">
    <source>
        <dbReference type="Proteomes" id="UP000501107"/>
    </source>
</evidence>
<proteinExistence type="predicted"/>
<feature type="region of interest" description="Disordered" evidence="1">
    <location>
        <begin position="218"/>
        <end position="237"/>
    </location>
</feature>
<dbReference type="EMBL" id="CP053977">
    <property type="protein sequence ID" value="QKH22443.1"/>
    <property type="molecule type" value="Genomic_DNA"/>
</dbReference>
<dbReference type="Pfam" id="PF04233">
    <property type="entry name" value="Phage_Mu_F"/>
    <property type="match status" value="1"/>
</dbReference>
<keyword evidence="4" id="KW-0614">Plasmid</keyword>
<evidence type="ECO:0000313" key="5">
    <source>
        <dbReference type="Proteomes" id="UP000031876"/>
    </source>
</evidence>
<feature type="domain" description="Phage head morphogenesis" evidence="2">
    <location>
        <begin position="157"/>
        <end position="278"/>
    </location>
</feature>
<reference evidence="3 5" key="1">
    <citation type="journal article" date="2015" name="Genome Announc.">
        <title>Complete genome sequences for 35 biothreat assay-relevant bacillus species.</title>
        <authorList>
            <person name="Johnson S.L."/>
            <person name="Daligault H.E."/>
            <person name="Davenport K.W."/>
            <person name="Jaissle J."/>
            <person name="Frey K.G."/>
            <person name="Ladner J.T."/>
            <person name="Broomall S.M."/>
            <person name="Bishop-Lilly K.A."/>
            <person name="Bruce D.C."/>
            <person name="Gibbons H.S."/>
            <person name="Coyne S.R."/>
            <person name="Lo C.C."/>
            <person name="Meincke L."/>
            <person name="Munk A.C."/>
            <person name="Koroleva G.I."/>
            <person name="Rosenzweig C.N."/>
            <person name="Palacios G.F."/>
            <person name="Redden C.L."/>
            <person name="Minogue T.D."/>
            <person name="Chain P.S."/>
        </authorList>
    </citation>
    <scope>NUCLEOTIDE SEQUENCE [LARGE SCALE GENOMIC DNA]</scope>
    <source>
        <strain evidence="3 5">HD1011</strain>
        <plasmid evidence="3 5">3</plasmid>
    </source>
</reference>
<evidence type="ECO:0000259" key="2">
    <source>
        <dbReference type="Pfam" id="PF04233"/>
    </source>
</evidence>
<name>A0A0B5NI95_BACTU</name>
<evidence type="ECO:0000313" key="3">
    <source>
        <dbReference type="EMBL" id="AJG73691.1"/>
    </source>
</evidence>
<evidence type="ECO:0000256" key="1">
    <source>
        <dbReference type="SAM" id="MobiDB-lite"/>
    </source>
</evidence>
<geneLocation type="plasmid" evidence="3 5">
    <name>3</name>
</geneLocation>
<gene>
    <name evidence="3" type="ORF">BF38_6105</name>
    <name evidence="4" type="ORF">FOC89_00215</name>
</gene>
<sequence>MQKIDKLLVSLNEWIAKANTDDFIASLPADLEVLNMLPGYVEEFEKEIAKLLRKQKKYFVDGIKNYTKKDAVEKGIKIKDIIDFVTGSLFGADTFAKSLSKAARKFLDYTMKDMTKAFMDAIDPDIQFNIFSKRTTKWIGSWSEDLGKMMQINSHKAVEHVLNEGLEKGKGIREIARELEKRPEFDRKRARRTAATEVLASCSASQFESYLQSPAVTGKKWRHSGAKNNQPRDNHVAYDGTTVPVEEEFKLPGSGETCMFPRDSSLSAKERVNCKCVLQPVVDNNILGLSEEEKQRIREETLKELSRK</sequence>
<dbReference type="RefSeq" id="WP_001169145.1">
    <property type="nucleotide sequence ID" value="NZ_CP009332.1"/>
</dbReference>
<dbReference type="AlphaFoldDB" id="A0A0B5NI95"/>
<geneLocation type="plasmid" evidence="4 6">
    <name>unnamed1</name>
</geneLocation>
<dbReference type="Proteomes" id="UP000501107">
    <property type="component" value="Plasmid unnamed1"/>
</dbReference>
<dbReference type="EMBL" id="CP009332">
    <property type="protein sequence ID" value="AJG73691.1"/>
    <property type="molecule type" value="Genomic_DNA"/>
</dbReference>
<accession>A0A0B5NI95</accession>
<organism evidence="4 6">
    <name type="scientific">Bacillus thuringiensis</name>
    <dbReference type="NCBI Taxonomy" id="1428"/>
    <lineage>
        <taxon>Bacteria</taxon>
        <taxon>Bacillati</taxon>
        <taxon>Bacillota</taxon>
        <taxon>Bacilli</taxon>
        <taxon>Bacillales</taxon>
        <taxon>Bacillaceae</taxon>
        <taxon>Bacillus</taxon>
        <taxon>Bacillus cereus group</taxon>
    </lineage>
</organism>
<dbReference type="InterPro" id="IPR006528">
    <property type="entry name" value="Phage_head_morphogenesis_dom"/>
</dbReference>
<evidence type="ECO:0000313" key="4">
    <source>
        <dbReference type="EMBL" id="QKH22443.1"/>
    </source>
</evidence>
<reference evidence="4 6" key="2">
    <citation type="submission" date="2020-05" db="EMBL/GenBank/DDBJ databases">
        <title>FDA dAtabase for Regulatory Grade micrObial Sequences (FDA-ARGOS): Supporting development and validation of Infectious Disease Dx tests.</title>
        <authorList>
            <person name="Nelson B."/>
            <person name="Plummer A."/>
            <person name="Tallon L."/>
            <person name="Sadzewicz L."/>
            <person name="Zhao X."/>
            <person name="Vavikolanu K."/>
            <person name="Mehta A."/>
            <person name="Aluvathingal J."/>
            <person name="Nadendla S."/>
            <person name="Myers T."/>
            <person name="Yan Y."/>
            <person name="Sichtig H."/>
        </authorList>
    </citation>
    <scope>NUCLEOTIDE SEQUENCE [LARGE SCALE GENOMIC DNA]</scope>
    <source>
        <strain evidence="4 6">FDAARGOS_795</strain>
        <plasmid evidence="4 6">unnamed1</plasmid>
    </source>
</reference>
<protein>
    <submittedName>
        <fullName evidence="3">Phage Mu F like family protein</fullName>
    </submittedName>
</protein>